<comment type="caution">
    <text evidence="2">The sequence shown here is derived from an EMBL/GenBank/DDBJ whole genome shotgun (WGS) entry which is preliminary data.</text>
</comment>
<keyword evidence="1" id="KW-1133">Transmembrane helix</keyword>
<accession>A0A8H5D0J2</accession>
<dbReference type="Proteomes" id="UP000559027">
    <property type="component" value="Unassembled WGS sequence"/>
</dbReference>
<name>A0A8H5D0J2_9AGAR</name>
<dbReference type="EMBL" id="JAACJO010000014">
    <property type="protein sequence ID" value="KAF5350506.1"/>
    <property type="molecule type" value="Genomic_DNA"/>
</dbReference>
<keyword evidence="1" id="KW-0472">Membrane</keyword>
<organism evidence="2 3">
    <name type="scientific">Leucocoprinus leucothites</name>
    <dbReference type="NCBI Taxonomy" id="201217"/>
    <lineage>
        <taxon>Eukaryota</taxon>
        <taxon>Fungi</taxon>
        <taxon>Dikarya</taxon>
        <taxon>Basidiomycota</taxon>
        <taxon>Agaricomycotina</taxon>
        <taxon>Agaricomycetes</taxon>
        <taxon>Agaricomycetidae</taxon>
        <taxon>Agaricales</taxon>
        <taxon>Agaricineae</taxon>
        <taxon>Agaricaceae</taxon>
        <taxon>Leucocoprinus</taxon>
    </lineage>
</organism>
<evidence type="ECO:0000313" key="3">
    <source>
        <dbReference type="Proteomes" id="UP000559027"/>
    </source>
</evidence>
<gene>
    <name evidence="2" type="ORF">D9756_008543</name>
</gene>
<keyword evidence="1" id="KW-0812">Transmembrane</keyword>
<sequence>MSHGHYSELGVTILSFLNLGINIMATALISYKIWTTSRLARALGDEKITIRFGRTWMITYAILHVLSSPVAFLLLPSLPVMAGIASILVNVRVGLGWASGEEGRSVRTFAHSSLDESEFYRRESFME</sequence>
<dbReference type="AlphaFoldDB" id="A0A8H5D0J2"/>
<proteinExistence type="predicted"/>
<protein>
    <submittedName>
        <fullName evidence="2">Uncharacterized protein</fullName>
    </submittedName>
</protein>
<feature type="transmembrane region" description="Helical" evidence="1">
    <location>
        <begin position="12"/>
        <end position="34"/>
    </location>
</feature>
<evidence type="ECO:0000256" key="1">
    <source>
        <dbReference type="SAM" id="Phobius"/>
    </source>
</evidence>
<dbReference type="OrthoDB" id="3250682at2759"/>
<feature type="transmembrane region" description="Helical" evidence="1">
    <location>
        <begin position="80"/>
        <end position="98"/>
    </location>
</feature>
<keyword evidence="3" id="KW-1185">Reference proteome</keyword>
<reference evidence="2 3" key="1">
    <citation type="journal article" date="2020" name="ISME J.">
        <title>Uncovering the hidden diversity of litter-decomposition mechanisms in mushroom-forming fungi.</title>
        <authorList>
            <person name="Floudas D."/>
            <person name="Bentzer J."/>
            <person name="Ahren D."/>
            <person name="Johansson T."/>
            <person name="Persson P."/>
            <person name="Tunlid A."/>
        </authorList>
    </citation>
    <scope>NUCLEOTIDE SEQUENCE [LARGE SCALE GENOMIC DNA]</scope>
    <source>
        <strain evidence="2 3">CBS 146.42</strain>
    </source>
</reference>
<feature type="transmembrane region" description="Helical" evidence="1">
    <location>
        <begin position="55"/>
        <end position="74"/>
    </location>
</feature>
<evidence type="ECO:0000313" key="2">
    <source>
        <dbReference type="EMBL" id="KAF5350506.1"/>
    </source>
</evidence>